<dbReference type="EMBL" id="BAAATA010000026">
    <property type="protein sequence ID" value="GAA2499371.1"/>
    <property type="molecule type" value="Genomic_DNA"/>
</dbReference>
<keyword evidence="1" id="KW-0067">ATP-binding</keyword>
<name>A0ABP5ZM99_9ACTN</name>
<organism evidence="1 2">
    <name type="scientific">Streptomyces thermolineatus</name>
    <dbReference type="NCBI Taxonomy" id="44033"/>
    <lineage>
        <taxon>Bacteria</taxon>
        <taxon>Bacillati</taxon>
        <taxon>Actinomycetota</taxon>
        <taxon>Actinomycetes</taxon>
        <taxon>Kitasatosporales</taxon>
        <taxon>Streptomycetaceae</taxon>
        <taxon>Streptomyces</taxon>
    </lineage>
</organism>
<evidence type="ECO:0000313" key="1">
    <source>
        <dbReference type="EMBL" id="GAA2499371.1"/>
    </source>
</evidence>
<accession>A0ABP5ZM99</accession>
<keyword evidence="1" id="KW-0547">Nucleotide-binding</keyword>
<proteinExistence type="predicted"/>
<dbReference type="SUPFAM" id="SSF52540">
    <property type="entry name" value="P-loop containing nucleoside triphosphate hydrolases"/>
    <property type="match status" value="1"/>
</dbReference>
<dbReference type="Proteomes" id="UP001501358">
    <property type="component" value="Unassembled WGS sequence"/>
</dbReference>
<reference evidence="2" key="1">
    <citation type="journal article" date="2019" name="Int. J. Syst. Evol. Microbiol.">
        <title>The Global Catalogue of Microorganisms (GCM) 10K type strain sequencing project: providing services to taxonomists for standard genome sequencing and annotation.</title>
        <authorList>
            <consortium name="The Broad Institute Genomics Platform"/>
            <consortium name="The Broad Institute Genome Sequencing Center for Infectious Disease"/>
            <person name="Wu L."/>
            <person name="Ma J."/>
        </authorList>
    </citation>
    <scope>NUCLEOTIDE SEQUENCE [LARGE SCALE GENOMIC DNA]</scope>
    <source>
        <strain evidence="2">JCM 6307</strain>
    </source>
</reference>
<dbReference type="RefSeq" id="WP_344384545.1">
    <property type="nucleotide sequence ID" value="NZ_BAAATA010000026.1"/>
</dbReference>
<dbReference type="InterPro" id="IPR027417">
    <property type="entry name" value="P-loop_NTPase"/>
</dbReference>
<evidence type="ECO:0000313" key="2">
    <source>
        <dbReference type="Proteomes" id="UP001501358"/>
    </source>
</evidence>
<keyword evidence="2" id="KW-1185">Reference proteome</keyword>
<sequence>MNGTCKRPAAVELRLSAFGPHRGAVFPLSPLTVFAGESGAGKSAVLRALALLGRLADGAVLAEAGASAACTPLEAGPDADGRRGFRVGCTVDGPVGPVSLDLAVQTGPELRVAGERLSAGGRTLLSTALVDPGLPTVQAAWHTAGHAPVTRAPLPGDRLATALVPLRVAGTTEGQRTVLAAAEQVLVALRGVFPMDPDPRAMRRPARARDVERALLRGDGGNLSAVLARAEDECPVRYGHLVNALRAVSPRPVAALTSRHRDGTGPGGFLAEVERGGPSGTVPVSLLGGGELRFLAFALVLLTGPGILQVDQVSELLPALQLLTVAGDDLDRSLGRRQCDELLALAARMCERGHIRLLGTVRDAEWAGCLEDVPGAAVVRLDAAGARVPVPRRVR</sequence>
<gene>
    <name evidence="1" type="ORF">GCM10010406_39890</name>
</gene>
<comment type="caution">
    <text evidence="1">The sequence shown here is derived from an EMBL/GenBank/DDBJ whole genome shotgun (WGS) entry which is preliminary data.</text>
</comment>
<protein>
    <submittedName>
        <fullName evidence="1">ATP-binding protein</fullName>
    </submittedName>
</protein>
<dbReference type="GO" id="GO:0005524">
    <property type="term" value="F:ATP binding"/>
    <property type="evidence" value="ECO:0007669"/>
    <property type="project" value="UniProtKB-KW"/>
</dbReference>